<keyword evidence="1" id="KW-0812">Transmembrane</keyword>
<gene>
    <name evidence="2" type="ORF">SDC9_45127</name>
</gene>
<accession>A0A644W572</accession>
<reference evidence="2" key="1">
    <citation type="submission" date="2019-08" db="EMBL/GenBank/DDBJ databases">
        <authorList>
            <person name="Kucharzyk K."/>
            <person name="Murdoch R.W."/>
            <person name="Higgins S."/>
            <person name="Loffler F."/>
        </authorList>
    </citation>
    <scope>NUCLEOTIDE SEQUENCE</scope>
</reference>
<dbReference type="AlphaFoldDB" id="A0A644W572"/>
<protein>
    <submittedName>
        <fullName evidence="2">Uncharacterized protein</fullName>
    </submittedName>
</protein>
<organism evidence="2">
    <name type="scientific">bioreactor metagenome</name>
    <dbReference type="NCBI Taxonomy" id="1076179"/>
    <lineage>
        <taxon>unclassified sequences</taxon>
        <taxon>metagenomes</taxon>
        <taxon>ecological metagenomes</taxon>
    </lineage>
</organism>
<comment type="caution">
    <text evidence="2">The sequence shown here is derived from an EMBL/GenBank/DDBJ whole genome shotgun (WGS) entry which is preliminary data.</text>
</comment>
<keyword evidence="1" id="KW-0472">Membrane</keyword>
<dbReference type="EMBL" id="VSSQ01000635">
    <property type="protein sequence ID" value="MPL98915.1"/>
    <property type="molecule type" value="Genomic_DNA"/>
</dbReference>
<feature type="transmembrane region" description="Helical" evidence="1">
    <location>
        <begin position="62"/>
        <end position="85"/>
    </location>
</feature>
<evidence type="ECO:0000313" key="2">
    <source>
        <dbReference type="EMBL" id="MPL98915.1"/>
    </source>
</evidence>
<name>A0A644W572_9ZZZZ</name>
<sequence>MRDVKESFRSYSLLKKILFFNSYAISLGAIYFIIMIVISPLFDTMCDDGWVIDSAILYLKDVGSYIQAAGWGYTMAAFALFTPIFSGKKKK</sequence>
<proteinExistence type="predicted"/>
<feature type="transmembrane region" description="Helical" evidence="1">
    <location>
        <begin position="20"/>
        <end position="42"/>
    </location>
</feature>
<evidence type="ECO:0000256" key="1">
    <source>
        <dbReference type="SAM" id="Phobius"/>
    </source>
</evidence>
<keyword evidence="1" id="KW-1133">Transmembrane helix</keyword>